<proteinExistence type="predicted"/>
<comment type="caution">
    <text evidence="1">The sequence shown here is derived from an EMBL/GenBank/DDBJ whole genome shotgun (WGS) entry which is preliminary data.</text>
</comment>
<reference evidence="1" key="1">
    <citation type="submission" date="2015-07" db="EMBL/GenBank/DDBJ databases">
        <title>Draft genome sequence of Streptomyces fradiae, a resistant strain to nitron-oligomycin.</title>
        <authorList>
            <person name="Vatlin A.A."/>
            <person name="Bekker O.B."/>
            <person name="Danilenko V.N."/>
        </authorList>
    </citation>
    <scope>NUCLEOTIDE SEQUENCE</scope>
    <source>
        <strain evidence="1">Olg1-1</strain>
    </source>
</reference>
<gene>
    <name evidence="1" type="ORF">ADZ36_09375</name>
</gene>
<organism evidence="1 2">
    <name type="scientific">Streptomyces fradiae</name>
    <name type="common">Streptomyces roseoflavus</name>
    <dbReference type="NCBI Taxonomy" id="1906"/>
    <lineage>
        <taxon>Bacteria</taxon>
        <taxon>Bacillati</taxon>
        <taxon>Actinomycetota</taxon>
        <taxon>Actinomycetes</taxon>
        <taxon>Kitasatosporales</taxon>
        <taxon>Streptomycetaceae</taxon>
        <taxon>Streptomyces</taxon>
    </lineage>
</organism>
<keyword evidence="2" id="KW-1185">Reference proteome</keyword>
<evidence type="ECO:0000313" key="1">
    <source>
        <dbReference type="EMBL" id="KNE82640.1"/>
    </source>
</evidence>
<protein>
    <submittedName>
        <fullName evidence="1">Uncharacterized protein</fullName>
    </submittedName>
</protein>
<sequence length="61" mass="6221">MSQASSAPLRAILTQSARPSPSSSGRVTTPPVPVAICPRSVHRLPPVLNQALGTPSGSMAM</sequence>
<name>A0ACC4WDH6_STRFR</name>
<evidence type="ECO:0000313" key="2">
    <source>
        <dbReference type="Proteomes" id="UP000037185"/>
    </source>
</evidence>
<accession>A0ACC4WDH6</accession>
<dbReference type="Proteomes" id="UP000037185">
    <property type="component" value="Unassembled WGS sequence"/>
</dbReference>
<dbReference type="EMBL" id="LGSP01000013">
    <property type="protein sequence ID" value="KNE82640.1"/>
    <property type="molecule type" value="Genomic_DNA"/>
</dbReference>